<dbReference type="GeneID" id="28959302"/>
<sequence>MRMSSDEVCEVAKSLEFAGICVGDVVRRRKSRESLVEAGGAKMSKWALGFGGRQEAGRAC</sequence>
<dbReference type="Proteomes" id="UP000009097">
    <property type="component" value="Unassembled WGS sequence"/>
</dbReference>
<reference evidence="1" key="2">
    <citation type="journal article" date="2010" name="Nature">
        <title>Comparative genomics reveals mobile pathogenicity chromosomes in Fusarium.</title>
        <authorList>
            <person name="Ma L.J."/>
            <person name="van der Does H.C."/>
            <person name="Borkovich K.A."/>
            <person name="Coleman J.J."/>
            <person name="Daboussi M.J."/>
            <person name="Di Pietro A."/>
            <person name="Dufresne M."/>
            <person name="Freitag M."/>
            <person name="Grabherr M."/>
            <person name="Henrissat B."/>
            <person name="Houterman P.M."/>
            <person name="Kang S."/>
            <person name="Shim W.B."/>
            <person name="Woloshuk C."/>
            <person name="Xie X."/>
            <person name="Xu J.R."/>
            <person name="Antoniw J."/>
            <person name="Baker S.E."/>
            <person name="Bluhm B.H."/>
            <person name="Breakspear A."/>
            <person name="Brown D.W."/>
            <person name="Butchko R.A."/>
            <person name="Chapman S."/>
            <person name="Coulson R."/>
            <person name="Coutinho P.M."/>
            <person name="Danchin E.G."/>
            <person name="Diener A."/>
            <person name="Gale L.R."/>
            <person name="Gardiner D.M."/>
            <person name="Goff S."/>
            <person name="Hammond-Kosack K.E."/>
            <person name="Hilburn K."/>
            <person name="Hua-Van A."/>
            <person name="Jonkers W."/>
            <person name="Kazan K."/>
            <person name="Kodira C.D."/>
            <person name="Koehrsen M."/>
            <person name="Kumar L."/>
            <person name="Lee Y.H."/>
            <person name="Li L."/>
            <person name="Manners J.M."/>
            <person name="Miranda-Saavedra D."/>
            <person name="Mukherjee M."/>
            <person name="Park G."/>
            <person name="Park J."/>
            <person name="Park S.Y."/>
            <person name="Proctor R.H."/>
            <person name="Regev A."/>
            <person name="Ruiz-Roldan M.C."/>
            <person name="Sain D."/>
            <person name="Sakthikumar S."/>
            <person name="Sykes S."/>
            <person name="Schwartz D.C."/>
            <person name="Turgeon B.G."/>
            <person name="Wapinski I."/>
            <person name="Yoder O."/>
            <person name="Young S."/>
            <person name="Zeng Q."/>
            <person name="Zhou S."/>
            <person name="Galagan J."/>
            <person name="Cuomo C.A."/>
            <person name="Kistler H.C."/>
            <person name="Rep M."/>
        </authorList>
    </citation>
    <scope>NUCLEOTIDE SEQUENCE [LARGE SCALE GENOMIC DNA]</scope>
    <source>
        <strain evidence="1">4287</strain>
    </source>
</reference>
<gene>
    <name evidence="1" type="ORF">FOXG_18596</name>
</gene>
<evidence type="ECO:0000313" key="2">
    <source>
        <dbReference type="Proteomes" id="UP000009097"/>
    </source>
</evidence>
<proteinExistence type="predicted"/>
<dbReference type="AlphaFoldDB" id="A0A0J9ULQ6"/>
<reference evidence="1" key="1">
    <citation type="submission" date="2007-04" db="EMBL/GenBank/DDBJ databases">
        <authorList>
            <consortium name="The Broad Institute Genome Sequencing Platform"/>
            <person name="Birren B."/>
            <person name="Lander E."/>
            <person name="Galagan J."/>
            <person name="Nusbaum C."/>
            <person name="Devon K."/>
            <person name="Ma L.-J."/>
            <person name="Jaffe D."/>
            <person name="Butler J."/>
            <person name="Alvarez P."/>
            <person name="Gnerre S."/>
            <person name="Grabherr M."/>
            <person name="Kleber M."/>
            <person name="Mauceli E."/>
            <person name="Brockman W."/>
            <person name="MacCallum I.A."/>
            <person name="Young S."/>
            <person name="LaButti K."/>
            <person name="DeCaprio D."/>
            <person name="Crawford M."/>
            <person name="Koehrsen M."/>
            <person name="Engels R."/>
            <person name="Montgomery P."/>
            <person name="Pearson M."/>
            <person name="Howarth C."/>
            <person name="Larson L."/>
            <person name="White J."/>
            <person name="O'Leary S."/>
            <person name="Kodira C."/>
            <person name="Zeng Q."/>
            <person name="Yandava C."/>
            <person name="Alvarado L."/>
            <person name="Kistler C."/>
            <person name="Shim W.-B."/>
            <person name="Kang S."/>
            <person name="Woloshuk C."/>
        </authorList>
    </citation>
    <scope>NUCLEOTIDE SEQUENCE</scope>
    <source>
        <strain evidence="1">4287</strain>
    </source>
</reference>
<accession>A0A0J9ULQ6</accession>
<dbReference type="RefSeq" id="XP_018237863.1">
    <property type="nucleotide sequence ID" value="XM_018398726.1"/>
</dbReference>
<dbReference type="KEGG" id="fox:FOXG_18596"/>
<name>A0A0J9ULQ6_FUSO4</name>
<evidence type="ECO:0000313" key="1">
    <source>
        <dbReference type="EMBL" id="KNA99817.1"/>
    </source>
</evidence>
<dbReference type="VEuPathDB" id="FungiDB:FOXG_18596"/>
<organism evidence="1 2">
    <name type="scientific">Fusarium oxysporum f. sp. lycopersici (strain 4287 / CBS 123668 / FGSC 9935 / NRRL 34936)</name>
    <name type="common">Fusarium vascular wilt of tomato</name>
    <dbReference type="NCBI Taxonomy" id="426428"/>
    <lineage>
        <taxon>Eukaryota</taxon>
        <taxon>Fungi</taxon>
        <taxon>Dikarya</taxon>
        <taxon>Ascomycota</taxon>
        <taxon>Pezizomycotina</taxon>
        <taxon>Sordariomycetes</taxon>
        <taxon>Hypocreomycetidae</taxon>
        <taxon>Hypocreales</taxon>
        <taxon>Nectriaceae</taxon>
        <taxon>Fusarium</taxon>
        <taxon>Fusarium oxysporum species complex</taxon>
    </lineage>
</organism>
<protein>
    <submittedName>
        <fullName evidence="1">Uncharacterized protein</fullName>
    </submittedName>
</protein>
<dbReference type="EMBL" id="DS231698">
    <property type="protein sequence ID" value="KNA99817.1"/>
    <property type="molecule type" value="Genomic_DNA"/>
</dbReference>